<keyword evidence="3" id="KW-1185">Reference proteome</keyword>
<dbReference type="EMBL" id="KN834830">
    <property type="protein sequence ID" value="KIK53408.1"/>
    <property type="molecule type" value="Genomic_DNA"/>
</dbReference>
<dbReference type="AlphaFoldDB" id="A0A0D0CEJ7"/>
<dbReference type="OrthoDB" id="8117402at2759"/>
<evidence type="ECO:0000313" key="2">
    <source>
        <dbReference type="EMBL" id="KIK53408.1"/>
    </source>
</evidence>
<dbReference type="Proteomes" id="UP000053593">
    <property type="component" value="Unassembled WGS sequence"/>
</dbReference>
<evidence type="ECO:0000259" key="1">
    <source>
        <dbReference type="PROSITE" id="PS00028"/>
    </source>
</evidence>
<sequence>MISPFQEATRDQHRQRSIVSSEDIHLLFNLGHVSNIESVTTRNNGIYLIPSLSNSVYQGSSRELTGSELQLKHSAPGPLIHNSGVLNTEYSDRQGNGKGSFDNFNLEDANNEAQCVAAVIQRFPDSRMTLGQDASMTSNESRHFFPEPHTNVTLQGSLNANMSVSTNLTMCQSQGAGFVLDDESGFFNQSSDCHLPCNFIHERLFGSPYFANETINSRYMNSREQGASIMVQPPVTRTAFRLDASVVDNNIMDLAFNKTPLNQVVTSDTHSVSSTRLLGYEFSETRKFSDNDLPPTNDLTSSDKCRIRENGRMCGIILTKESYKDHFSQDHNRDRSLQCRWDGCNQAPLSSRQRLITHLETHLGNVRRRFPCNYPGCQHQFLREDCLTRHKSNDHRKKVEY</sequence>
<dbReference type="HOGENOM" id="CLU_687075_0_0_1"/>
<reference evidence="2 3" key="1">
    <citation type="submission" date="2014-04" db="EMBL/GenBank/DDBJ databases">
        <title>Evolutionary Origins and Diversification of the Mycorrhizal Mutualists.</title>
        <authorList>
            <consortium name="DOE Joint Genome Institute"/>
            <consortium name="Mycorrhizal Genomics Consortium"/>
            <person name="Kohler A."/>
            <person name="Kuo A."/>
            <person name="Nagy L.G."/>
            <person name="Floudas D."/>
            <person name="Copeland A."/>
            <person name="Barry K.W."/>
            <person name="Cichocki N."/>
            <person name="Veneault-Fourrey C."/>
            <person name="LaButti K."/>
            <person name="Lindquist E.A."/>
            <person name="Lipzen A."/>
            <person name="Lundell T."/>
            <person name="Morin E."/>
            <person name="Murat C."/>
            <person name="Riley R."/>
            <person name="Ohm R."/>
            <person name="Sun H."/>
            <person name="Tunlid A."/>
            <person name="Henrissat B."/>
            <person name="Grigoriev I.V."/>
            <person name="Hibbett D.S."/>
            <person name="Martin F."/>
        </authorList>
    </citation>
    <scope>NUCLEOTIDE SEQUENCE [LARGE SCALE GENOMIC DNA]</scope>
    <source>
        <strain evidence="2 3">FD-317 M1</strain>
    </source>
</reference>
<dbReference type="SMART" id="SM00355">
    <property type="entry name" value="ZnF_C2H2"/>
    <property type="match status" value="2"/>
</dbReference>
<dbReference type="PROSITE" id="PS00028">
    <property type="entry name" value="ZINC_FINGER_C2H2_1"/>
    <property type="match status" value="1"/>
</dbReference>
<name>A0A0D0CEJ7_9AGAR</name>
<proteinExistence type="predicted"/>
<protein>
    <recommendedName>
        <fullName evidence="1">C2H2-type domain-containing protein</fullName>
    </recommendedName>
</protein>
<gene>
    <name evidence="2" type="ORF">GYMLUDRAFT_63767</name>
</gene>
<organism evidence="2 3">
    <name type="scientific">Collybiopsis luxurians FD-317 M1</name>
    <dbReference type="NCBI Taxonomy" id="944289"/>
    <lineage>
        <taxon>Eukaryota</taxon>
        <taxon>Fungi</taxon>
        <taxon>Dikarya</taxon>
        <taxon>Basidiomycota</taxon>
        <taxon>Agaricomycotina</taxon>
        <taxon>Agaricomycetes</taxon>
        <taxon>Agaricomycetidae</taxon>
        <taxon>Agaricales</taxon>
        <taxon>Marasmiineae</taxon>
        <taxon>Omphalotaceae</taxon>
        <taxon>Collybiopsis</taxon>
        <taxon>Collybiopsis luxurians</taxon>
    </lineage>
</organism>
<evidence type="ECO:0000313" key="3">
    <source>
        <dbReference type="Proteomes" id="UP000053593"/>
    </source>
</evidence>
<accession>A0A0D0CEJ7</accession>
<dbReference type="Gene3D" id="3.30.160.60">
    <property type="entry name" value="Classic Zinc Finger"/>
    <property type="match status" value="1"/>
</dbReference>
<feature type="domain" description="C2H2-type" evidence="1">
    <location>
        <begin position="372"/>
        <end position="395"/>
    </location>
</feature>
<dbReference type="InterPro" id="IPR013087">
    <property type="entry name" value="Znf_C2H2_type"/>
</dbReference>